<gene>
    <name evidence="2" type="ORF">SPIL2461_LOCUS8808</name>
</gene>
<evidence type="ECO:0000313" key="2">
    <source>
        <dbReference type="EMBL" id="CAE7365179.1"/>
    </source>
</evidence>
<evidence type="ECO:0000256" key="1">
    <source>
        <dbReference type="SAM" id="MobiDB-lite"/>
    </source>
</evidence>
<dbReference type="OrthoDB" id="428906at2759"/>
<dbReference type="Proteomes" id="UP000649617">
    <property type="component" value="Unassembled WGS sequence"/>
</dbReference>
<feature type="region of interest" description="Disordered" evidence="1">
    <location>
        <begin position="1"/>
        <end position="21"/>
    </location>
</feature>
<dbReference type="AlphaFoldDB" id="A0A812QCW3"/>
<protein>
    <submittedName>
        <fullName evidence="2">Uncharacterized protein</fullName>
    </submittedName>
</protein>
<accession>A0A812QCW3</accession>
<evidence type="ECO:0000313" key="3">
    <source>
        <dbReference type="Proteomes" id="UP000649617"/>
    </source>
</evidence>
<reference evidence="2" key="1">
    <citation type="submission" date="2021-02" db="EMBL/GenBank/DDBJ databases">
        <authorList>
            <person name="Dougan E. K."/>
            <person name="Rhodes N."/>
            <person name="Thang M."/>
            <person name="Chan C."/>
        </authorList>
    </citation>
    <scope>NUCLEOTIDE SEQUENCE</scope>
</reference>
<dbReference type="EMBL" id="CAJNIZ010014692">
    <property type="protein sequence ID" value="CAE7365179.1"/>
    <property type="molecule type" value="Genomic_DNA"/>
</dbReference>
<sequence>MAPKVQKGSKRPAQEPAVASEAKKLKETLRKHGIAKSTYDGVVEAIQHPLAERLPDPVRQMLLAMLPEGLCVPEDLRHEVQVRYVGMLSEIFEGIMSKLQKSVDDATAEAARIEASKTDLDSKATESAEALQAAAAHATDCKLKLAEATKVVLTAKSALCDKEKLQREGDVAFEAAKAEKAALEAALSEDFRLLRDGGVDGDIAQTHYKKLEGLASNIGLETSLMTALPTCMMKKPGDRGSFDAMVVVQLQDKLTKRISDLAEIIQSGQPSAATRQEAVDASRSELESAKQAQQEAAELLKAATDRLQECEKQKADAAANVEQYEPQFEAARKTVAEKEAERDAFCDYNFACFQKLQSQRTEPKAVDDAMSQARRQLEMAAALEAAEAGA</sequence>
<name>A0A812QCW3_SYMPI</name>
<organism evidence="2 3">
    <name type="scientific">Symbiodinium pilosum</name>
    <name type="common">Dinoflagellate</name>
    <dbReference type="NCBI Taxonomy" id="2952"/>
    <lineage>
        <taxon>Eukaryota</taxon>
        <taxon>Sar</taxon>
        <taxon>Alveolata</taxon>
        <taxon>Dinophyceae</taxon>
        <taxon>Suessiales</taxon>
        <taxon>Symbiodiniaceae</taxon>
        <taxon>Symbiodinium</taxon>
    </lineage>
</organism>
<proteinExistence type="predicted"/>
<comment type="caution">
    <text evidence="2">The sequence shown here is derived from an EMBL/GenBank/DDBJ whole genome shotgun (WGS) entry which is preliminary data.</text>
</comment>
<feature type="region of interest" description="Disordered" evidence="1">
    <location>
        <begin position="269"/>
        <end position="292"/>
    </location>
</feature>
<feature type="compositionally biased region" description="Basic and acidic residues" evidence="1">
    <location>
        <begin position="277"/>
        <end position="288"/>
    </location>
</feature>
<keyword evidence="3" id="KW-1185">Reference proteome</keyword>